<feature type="transmembrane region" description="Helical" evidence="1">
    <location>
        <begin position="58"/>
        <end position="80"/>
    </location>
</feature>
<keyword evidence="1" id="KW-0812">Transmembrane</keyword>
<dbReference type="InterPro" id="IPR035167">
    <property type="entry name" value="DUF5316"/>
</dbReference>
<accession>A0ABT8HYK4</accession>
<organism evidence="2 3">
    <name type="scientific">Fictibacillus fluitans</name>
    <dbReference type="NCBI Taxonomy" id="3058422"/>
    <lineage>
        <taxon>Bacteria</taxon>
        <taxon>Bacillati</taxon>
        <taxon>Bacillota</taxon>
        <taxon>Bacilli</taxon>
        <taxon>Bacillales</taxon>
        <taxon>Fictibacillaceae</taxon>
        <taxon>Fictibacillus</taxon>
    </lineage>
</organism>
<keyword evidence="1" id="KW-1133">Transmembrane helix</keyword>
<comment type="caution">
    <text evidence="2">The sequence shown here is derived from an EMBL/GenBank/DDBJ whole genome shotgun (WGS) entry which is preliminary data.</text>
</comment>
<gene>
    <name evidence="2" type="ORF">QYB97_15295</name>
</gene>
<name>A0ABT8HYK4_9BACL</name>
<evidence type="ECO:0000313" key="3">
    <source>
        <dbReference type="Proteomes" id="UP001172721"/>
    </source>
</evidence>
<keyword evidence="1" id="KW-0472">Membrane</keyword>
<protein>
    <submittedName>
        <fullName evidence="2">DUF5316 domain-containing protein</fullName>
    </submittedName>
</protein>
<dbReference type="Pfam" id="PF17247">
    <property type="entry name" value="DUF5316"/>
    <property type="match status" value="1"/>
</dbReference>
<feature type="transmembrane region" description="Helical" evidence="1">
    <location>
        <begin position="13"/>
        <end position="37"/>
    </location>
</feature>
<proteinExistence type="predicted"/>
<dbReference type="EMBL" id="JAUHTR010000008">
    <property type="protein sequence ID" value="MDN4525849.1"/>
    <property type="molecule type" value="Genomic_DNA"/>
</dbReference>
<evidence type="ECO:0000313" key="2">
    <source>
        <dbReference type="EMBL" id="MDN4525849.1"/>
    </source>
</evidence>
<keyword evidence="3" id="KW-1185">Reference proteome</keyword>
<dbReference type="Proteomes" id="UP001172721">
    <property type="component" value="Unassembled WGS sequence"/>
</dbReference>
<sequence length="85" mass="9340">MIITSLLLNDWSLLLNVCGAIGLLSLLAAGLFTGAFVNGDQLRANFNTETKEHRKERLISSKGFLMFGLPNLLIAIIYFAGSTYF</sequence>
<dbReference type="RefSeq" id="WP_301167061.1">
    <property type="nucleotide sequence ID" value="NZ_JAUHTR010000008.1"/>
</dbReference>
<reference evidence="2" key="1">
    <citation type="submission" date="2023-07" db="EMBL/GenBank/DDBJ databases">
        <title>Fictibacillus sp. isolated from freshwater pond.</title>
        <authorList>
            <person name="Kirdat K."/>
            <person name="Bhat A."/>
            <person name="Mourya A."/>
            <person name="Yadav A."/>
        </authorList>
    </citation>
    <scope>NUCLEOTIDE SEQUENCE</scope>
    <source>
        <strain evidence="2">NE201</strain>
    </source>
</reference>
<evidence type="ECO:0000256" key="1">
    <source>
        <dbReference type="SAM" id="Phobius"/>
    </source>
</evidence>